<proteinExistence type="predicted"/>
<sequence>MGPPDQNNYQTKTVKSRTGDGYAKSKNQDGRKRGRGEMGKPSTHNSSLRGGPFPSSPMQTITQSINA</sequence>
<accession>A0ABR2EJH6</accession>
<dbReference type="Proteomes" id="UP001472677">
    <property type="component" value="Unassembled WGS sequence"/>
</dbReference>
<comment type="caution">
    <text evidence="2">The sequence shown here is derived from an EMBL/GenBank/DDBJ whole genome shotgun (WGS) entry which is preliminary data.</text>
</comment>
<gene>
    <name evidence="2" type="ORF">V6N12_049202</name>
</gene>
<feature type="compositionally biased region" description="Basic and acidic residues" evidence="1">
    <location>
        <begin position="26"/>
        <end position="38"/>
    </location>
</feature>
<dbReference type="EMBL" id="JBBPBM010000013">
    <property type="protein sequence ID" value="KAK8562153.1"/>
    <property type="molecule type" value="Genomic_DNA"/>
</dbReference>
<feature type="compositionally biased region" description="Polar residues" evidence="1">
    <location>
        <begin position="1"/>
        <end position="13"/>
    </location>
</feature>
<name>A0ABR2EJH6_9ROSI</name>
<feature type="region of interest" description="Disordered" evidence="1">
    <location>
        <begin position="1"/>
        <end position="67"/>
    </location>
</feature>
<feature type="compositionally biased region" description="Polar residues" evidence="1">
    <location>
        <begin position="56"/>
        <end position="67"/>
    </location>
</feature>
<protein>
    <submittedName>
        <fullName evidence="2">Uncharacterized protein</fullName>
    </submittedName>
</protein>
<evidence type="ECO:0000313" key="2">
    <source>
        <dbReference type="EMBL" id="KAK8562153.1"/>
    </source>
</evidence>
<organism evidence="2 3">
    <name type="scientific">Hibiscus sabdariffa</name>
    <name type="common">roselle</name>
    <dbReference type="NCBI Taxonomy" id="183260"/>
    <lineage>
        <taxon>Eukaryota</taxon>
        <taxon>Viridiplantae</taxon>
        <taxon>Streptophyta</taxon>
        <taxon>Embryophyta</taxon>
        <taxon>Tracheophyta</taxon>
        <taxon>Spermatophyta</taxon>
        <taxon>Magnoliopsida</taxon>
        <taxon>eudicotyledons</taxon>
        <taxon>Gunneridae</taxon>
        <taxon>Pentapetalae</taxon>
        <taxon>rosids</taxon>
        <taxon>malvids</taxon>
        <taxon>Malvales</taxon>
        <taxon>Malvaceae</taxon>
        <taxon>Malvoideae</taxon>
        <taxon>Hibiscus</taxon>
    </lineage>
</organism>
<reference evidence="2 3" key="1">
    <citation type="journal article" date="2024" name="G3 (Bethesda)">
        <title>Genome assembly of Hibiscus sabdariffa L. provides insights into metabolisms of medicinal natural products.</title>
        <authorList>
            <person name="Kim T."/>
        </authorList>
    </citation>
    <scope>NUCLEOTIDE SEQUENCE [LARGE SCALE GENOMIC DNA]</scope>
    <source>
        <strain evidence="2">TK-2024</strain>
        <tissue evidence="2">Old leaves</tissue>
    </source>
</reference>
<evidence type="ECO:0000313" key="3">
    <source>
        <dbReference type="Proteomes" id="UP001472677"/>
    </source>
</evidence>
<evidence type="ECO:0000256" key="1">
    <source>
        <dbReference type="SAM" id="MobiDB-lite"/>
    </source>
</evidence>
<keyword evidence="3" id="KW-1185">Reference proteome</keyword>